<dbReference type="Pfam" id="PF02321">
    <property type="entry name" value="OEP"/>
    <property type="match status" value="1"/>
</dbReference>
<dbReference type="KEGG" id="knv:Pan216_55200"/>
<protein>
    <submittedName>
        <fullName evidence="9">Outer membrane efflux protein</fullName>
    </submittedName>
</protein>
<keyword evidence="6" id="KW-0472">Membrane</keyword>
<accession>A0A518BCD5</accession>
<keyword evidence="10" id="KW-1185">Reference proteome</keyword>
<evidence type="ECO:0000256" key="7">
    <source>
        <dbReference type="ARBA" id="ARBA00023237"/>
    </source>
</evidence>
<dbReference type="GO" id="GO:0009279">
    <property type="term" value="C:cell outer membrane"/>
    <property type="evidence" value="ECO:0007669"/>
    <property type="project" value="UniProtKB-SubCell"/>
</dbReference>
<dbReference type="GO" id="GO:0015288">
    <property type="term" value="F:porin activity"/>
    <property type="evidence" value="ECO:0007669"/>
    <property type="project" value="TreeGrafter"/>
</dbReference>
<dbReference type="EMBL" id="CP036279">
    <property type="protein sequence ID" value="QDU64629.1"/>
    <property type="molecule type" value="Genomic_DNA"/>
</dbReference>
<proteinExistence type="inferred from homology"/>
<evidence type="ECO:0000256" key="5">
    <source>
        <dbReference type="ARBA" id="ARBA00022692"/>
    </source>
</evidence>
<dbReference type="InterPro" id="IPR051906">
    <property type="entry name" value="TolC-like"/>
</dbReference>
<gene>
    <name evidence="9" type="ORF">Pan216_55200</name>
</gene>
<sequence>MERRSEDTRHRRPFEGLAWNLVLALLFLAAGCHHEQISVVQDLPWSLADGPAQTGTVCHDDIVDRALALDPRTISEPEGKEVWELSLEEAIQIALENNKTIITRSYMPGQVGTFIDQELSTFDTTISFGTSYSQADEPQQTFLNTLGASSAEDITYELLGKANGLSNYGYSSTFGGETLPFLFDIPGEHMTEVSKRNATGGFTKAYFDANQWYQNPASPVLTQVNPAVFATGGIEYYQPLLQGAGIEFNRAPVMIARGSYRESIYNFESKVHELLRDVEQDYWNLYSSYQVLYANEVAMAQALATWQKLKNEQRAGVGSPSALGQALDQYEEFRSARLSSLIQVLEDERALREELGIPPDDGRRIIPADDPIVAEYTPDWQTGVLEAIEYRPELLSQRESIGVAELRLLRERNGLLPDVTFATSYGATGLSSSFGPAFHQFVENRFISWYFGLRYQAQIGERAAHASVRQAQLELSQARAKLREKEHQVIHELYKAYLNVTGQYKVIQVDVERREAAADVVKVQEQLFREGTITIDVLLKAQESLAQAIEAEATSIVAYNQAISDWEYARGTIARNDNVAILERVCRLEKVKKKKRNRWMAMLTPFPSMSSTEEPGMPMGFPSDPGEMMTPTPSTSPVMETPEQIIAPRPADSTNHVMPPSGPSNVERGGKRREARGFIEAALDTVPRPGKEASDTGGFAFPDALPRREKPMPIESTLGDGMTPKWKTPSTSVPTPKRFWPKEYAPPERLEKPTVNLAGAESAQPK</sequence>
<dbReference type="OrthoDB" id="229865at2"/>
<dbReference type="PROSITE" id="PS51257">
    <property type="entry name" value="PROKAR_LIPOPROTEIN"/>
    <property type="match status" value="1"/>
</dbReference>
<dbReference type="GO" id="GO:0015562">
    <property type="term" value="F:efflux transmembrane transporter activity"/>
    <property type="evidence" value="ECO:0007669"/>
    <property type="project" value="InterPro"/>
</dbReference>
<dbReference type="PANTHER" id="PTHR30026">
    <property type="entry name" value="OUTER MEMBRANE PROTEIN TOLC"/>
    <property type="match status" value="1"/>
</dbReference>
<evidence type="ECO:0000313" key="9">
    <source>
        <dbReference type="EMBL" id="QDU64629.1"/>
    </source>
</evidence>
<keyword evidence="3" id="KW-0813">Transport</keyword>
<dbReference type="PANTHER" id="PTHR30026:SF23">
    <property type="entry name" value="TO APRF-PUTATIVE OUTER MEMBRANE EFFLUX PROTEIN OR SECRETED ALKALINE PHOSPHATASE-RELATED"/>
    <property type="match status" value="1"/>
</dbReference>
<keyword evidence="4" id="KW-1134">Transmembrane beta strand</keyword>
<evidence type="ECO:0000313" key="10">
    <source>
        <dbReference type="Proteomes" id="UP000317093"/>
    </source>
</evidence>
<dbReference type="RefSeq" id="WP_145262965.1">
    <property type="nucleotide sequence ID" value="NZ_CP036279.1"/>
</dbReference>
<evidence type="ECO:0000256" key="6">
    <source>
        <dbReference type="ARBA" id="ARBA00023136"/>
    </source>
</evidence>
<dbReference type="Proteomes" id="UP000317093">
    <property type="component" value="Chromosome"/>
</dbReference>
<comment type="subcellular location">
    <subcellularLocation>
        <location evidence="1">Cell outer membrane</location>
    </subcellularLocation>
</comment>
<evidence type="ECO:0000256" key="1">
    <source>
        <dbReference type="ARBA" id="ARBA00004442"/>
    </source>
</evidence>
<evidence type="ECO:0000256" key="8">
    <source>
        <dbReference type="SAM" id="MobiDB-lite"/>
    </source>
</evidence>
<comment type="similarity">
    <text evidence="2">Belongs to the outer membrane factor (OMF) (TC 1.B.17) family.</text>
</comment>
<name>A0A518BCD5_9BACT</name>
<keyword evidence="7" id="KW-0998">Cell outer membrane</keyword>
<evidence type="ECO:0000256" key="4">
    <source>
        <dbReference type="ARBA" id="ARBA00022452"/>
    </source>
</evidence>
<evidence type="ECO:0000256" key="3">
    <source>
        <dbReference type="ARBA" id="ARBA00022448"/>
    </source>
</evidence>
<evidence type="ECO:0000256" key="2">
    <source>
        <dbReference type="ARBA" id="ARBA00007613"/>
    </source>
</evidence>
<reference evidence="9 10" key="1">
    <citation type="submission" date="2019-02" db="EMBL/GenBank/DDBJ databases">
        <title>Deep-cultivation of Planctomycetes and their phenomic and genomic characterization uncovers novel biology.</title>
        <authorList>
            <person name="Wiegand S."/>
            <person name="Jogler M."/>
            <person name="Boedeker C."/>
            <person name="Pinto D."/>
            <person name="Vollmers J."/>
            <person name="Rivas-Marin E."/>
            <person name="Kohn T."/>
            <person name="Peeters S.H."/>
            <person name="Heuer A."/>
            <person name="Rast P."/>
            <person name="Oberbeckmann S."/>
            <person name="Bunk B."/>
            <person name="Jeske O."/>
            <person name="Meyerdierks A."/>
            <person name="Storesund J.E."/>
            <person name="Kallscheuer N."/>
            <person name="Luecker S."/>
            <person name="Lage O.M."/>
            <person name="Pohl T."/>
            <person name="Merkel B.J."/>
            <person name="Hornburger P."/>
            <person name="Mueller R.-W."/>
            <person name="Bruemmer F."/>
            <person name="Labrenz M."/>
            <person name="Spormann A.M."/>
            <person name="Op den Camp H."/>
            <person name="Overmann J."/>
            <person name="Amann R."/>
            <person name="Jetten M.S.M."/>
            <person name="Mascher T."/>
            <person name="Medema M.H."/>
            <person name="Devos D.P."/>
            <person name="Kaster A.-K."/>
            <person name="Ovreas L."/>
            <person name="Rohde M."/>
            <person name="Galperin M.Y."/>
            <person name="Jogler C."/>
        </authorList>
    </citation>
    <scope>NUCLEOTIDE SEQUENCE [LARGE SCALE GENOMIC DNA]</scope>
    <source>
        <strain evidence="9 10">Pan216</strain>
    </source>
</reference>
<dbReference type="InterPro" id="IPR003423">
    <property type="entry name" value="OMP_efflux"/>
</dbReference>
<feature type="region of interest" description="Disordered" evidence="8">
    <location>
        <begin position="649"/>
        <end position="671"/>
    </location>
</feature>
<organism evidence="9 10">
    <name type="scientific">Kolteria novifilia</name>
    <dbReference type="NCBI Taxonomy" id="2527975"/>
    <lineage>
        <taxon>Bacteria</taxon>
        <taxon>Pseudomonadati</taxon>
        <taxon>Planctomycetota</taxon>
        <taxon>Planctomycetia</taxon>
        <taxon>Kolteriales</taxon>
        <taxon>Kolteriaceae</taxon>
        <taxon>Kolteria</taxon>
    </lineage>
</organism>
<dbReference type="GO" id="GO:1990281">
    <property type="term" value="C:efflux pump complex"/>
    <property type="evidence" value="ECO:0007669"/>
    <property type="project" value="TreeGrafter"/>
</dbReference>
<dbReference type="SUPFAM" id="SSF56954">
    <property type="entry name" value="Outer membrane efflux proteins (OEP)"/>
    <property type="match status" value="1"/>
</dbReference>
<feature type="region of interest" description="Disordered" evidence="8">
    <location>
        <begin position="687"/>
        <end position="766"/>
    </location>
</feature>
<dbReference type="Gene3D" id="1.20.1600.10">
    <property type="entry name" value="Outer membrane efflux proteins (OEP)"/>
    <property type="match status" value="1"/>
</dbReference>
<keyword evidence="5" id="KW-0812">Transmembrane</keyword>
<dbReference type="AlphaFoldDB" id="A0A518BCD5"/>